<keyword evidence="3" id="KW-1185">Reference proteome</keyword>
<keyword evidence="1" id="KW-0732">Signal</keyword>
<proteinExistence type="predicted"/>
<feature type="chain" id="PRO_5045299952" evidence="1">
    <location>
        <begin position="24"/>
        <end position="218"/>
    </location>
</feature>
<evidence type="ECO:0000313" key="2">
    <source>
        <dbReference type="EMBL" id="MFD0869407.1"/>
    </source>
</evidence>
<reference evidence="3" key="1">
    <citation type="journal article" date="2019" name="Int. J. Syst. Evol. Microbiol.">
        <title>The Global Catalogue of Microorganisms (GCM) 10K type strain sequencing project: providing services to taxonomists for standard genome sequencing and annotation.</title>
        <authorList>
            <consortium name="The Broad Institute Genomics Platform"/>
            <consortium name="The Broad Institute Genome Sequencing Center for Infectious Disease"/>
            <person name="Wu L."/>
            <person name="Ma J."/>
        </authorList>
    </citation>
    <scope>NUCLEOTIDE SEQUENCE [LARGE SCALE GENOMIC DNA]</scope>
    <source>
        <strain evidence="3">CCUG 57263</strain>
    </source>
</reference>
<comment type="caution">
    <text evidence="2">The sequence shown here is derived from an EMBL/GenBank/DDBJ whole genome shotgun (WGS) entry which is preliminary data.</text>
</comment>
<gene>
    <name evidence="2" type="ORF">ACFQ03_09610</name>
</gene>
<evidence type="ECO:0000256" key="1">
    <source>
        <dbReference type="SAM" id="SignalP"/>
    </source>
</evidence>
<organism evidence="2 3">
    <name type="scientific">Paenibacillus residui</name>
    <dbReference type="NCBI Taxonomy" id="629724"/>
    <lineage>
        <taxon>Bacteria</taxon>
        <taxon>Bacillati</taxon>
        <taxon>Bacillota</taxon>
        <taxon>Bacilli</taxon>
        <taxon>Bacillales</taxon>
        <taxon>Paenibacillaceae</taxon>
        <taxon>Paenibacillus</taxon>
    </lineage>
</organism>
<feature type="signal peptide" evidence="1">
    <location>
        <begin position="1"/>
        <end position="23"/>
    </location>
</feature>
<dbReference type="EMBL" id="JBHTIU010000028">
    <property type="protein sequence ID" value="MFD0869407.1"/>
    <property type="molecule type" value="Genomic_DNA"/>
</dbReference>
<sequence length="218" mass="24227">MKKTISFLLVLAMFMAVTTPASASASTDRLTVEKFQNHLEQVSKNDAKALEELEKFNRMSNIEKSKLIALLNDGELMNKVIKEASSDIINSPKEKSFHNGDIKITKTITSTLNGNQSYTKEISTYGLNLTSLTLTVYFKYDPSNSVVTETLSANNTHWNINPGLVITNEANDHFVNGTLAQAWGNYNFYVTASGGFFNYTVTLNIQCDNEDVSGWLES</sequence>
<evidence type="ECO:0000313" key="3">
    <source>
        <dbReference type="Proteomes" id="UP001597120"/>
    </source>
</evidence>
<dbReference type="Proteomes" id="UP001597120">
    <property type="component" value="Unassembled WGS sequence"/>
</dbReference>
<dbReference type="RefSeq" id="WP_379287755.1">
    <property type="nucleotide sequence ID" value="NZ_JBHTIU010000028.1"/>
</dbReference>
<accession>A0ABW3D7H6</accession>
<name>A0ABW3D7H6_9BACL</name>
<protein>
    <submittedName>
        <fullName evidence="2">Uncharacterized protein</fullName>
    </submittedName>
</protein>